<dbReference type="Proteomes" id="UP000792457">
    <property type="component" value="Unassembled WGS sequence"/>
</dbReference>
<protein>
    <recommendedName>
        <fullName evidence="1">CHK kinase-like domain-containing protein</fullName>
    </recommendedName>
</protein>
<dbReference type="InterPro" id="IPR011009">
    <property type="entry name" value="Kinase-like_dom_sf"/>
</dbReference>
<dbReference type="EMBL" id="KZ308931">
    <property type="protein sequence ID" value="KAG8235619.1"/>
    <property type="molecule type" value="Genomic_DNA"/>
</dbReference>
<evidence type="ECO:0000313" key="3">
    <source>
        <dbReference type="Proteomes" id="UP000792457"/>
    </source>
</evidence>
<proteinExistence type="predicted"/>
<dbReference type="AlphaFoldDB" id="A0A8K0KJX0"/>
<gene>
    <name evidence="2" type="ORF">J437_LFUL014877</name>
</gene>
<dbReference type="PANTHER" id="PTHR11012:SF4">
    <property type="entry name" value="LD42035P"/>
    <property type="match status" value="1"/>
</dbReference>
<feature type="domain" description="CHK kinase-like" evidence="1">
    <location>
        <begin position="145"/>
        <end position="337"/>
    </location>
</feature>
<reference evidence="2" key="1">
    <citation type="submission" date="2013-04" db="EMBL/GenBank/DDBJ databases">
        <authorList>
            <person name="Qu J."/>
            <person name="Murali S.C."/>
            <person name="Bandaranaike D."/>
            <person name="Bellair M."/>
            <person name="Blankenburg K."/>
            <person name="Chao H."/>
            <person name="Dinh H."/>
            <person name="Doddapaneni H."/>
            <person name="Downs B."/>
            <person name="Dugan-Rocha S."/>
            <person name="Elkadiri S."/>
            <person name="Gnanaolivu R.D."/>
            <person name="Hernandez B."/>
            <person name="Javaid M."/>
            <person name="Jayaseelan J.C."/>
            <person name="Lee S."/>
            <person name="Li M."/>
            <person name="Ming W."/>
            <person name="Munidasa M."/>
            <person name="Muniz J."/>
            <person name="Nguyen L."/>
            <person name="Ongeri F."/>
            <person name="Osuji N."/>
            <person name="Pu L.-L."/>
            <person name="Puazo M."/>
            <person name="Qu C."/>
            <person name="Quiroz J."/>
            <person name="Raj R."/>
            <person name="Weissenberger G."/>
            <person name="Xin Y."/>
            <person name="Zou X."/>
            <person name="Han Y."/>
            <person name="Richards S."/>
            <person name="Worley K."/>
            <person name="Muzny D."/>
            <person name="Gibbs R."/>
        </authorList>
    </citation>
    <scope>NUCLEOTIDE SEQUENCE</scope>
    <source>
        <strain evidence="2">Sampled in the wild</strain>
    </source>
</reference>
<dbReference type="Pfam" id="PF02958">
    <property type="entry name" value="EcKL"/>
    <property type="match status" value="1"/>
</dbReference>
<dbReference type="InterPro" id="IPR015897">
    <property type="entry name" value="CHK_kinase-like"/>
</dbReference>
<dbReference type="InterPro" id="IPR004119">
    <property type="entry name" value="EcKL"/>
</dbReference>
<keyword evidence="3" id="KW-1185">Reference proteome</keyword>
<dbReference type="OrthoDB" id="190089at2759"/>
<comment type="caution">
    <text evidence="2">The sequence shown here is derived from an EMBL/GenBank/DDBJ whole genome shotgun (WGS) entry which is preliminary data.</text>
</comment>
<evidence type="ECO:0000313" key="2">
    <source>
        <dbReference type="EMBL" id="KAG8235619.1"/>
    </source>
</evidence>
<dbReference type="SUPFAM" id="SSF56112">
    <property type="entry name" value="Protein kinase-like (PK-like)"/>
    <property type="match status" value="1"/>
</dbReference>
<accession>A0A8K0KJX0</accession>
<evidence type="ECO:0000259" key="1">
    <source>
        <dbReference type="SMART" id="SM00587"/>
    </source>
</evidence>
<organism evidence="2 3">
    <name type="scientific">Ladona fulva</name>
    <name type="common">Scarce chaser dragonfly</name>
    <name type="synonym">Libellula fulva</name>
    <dbReference type="NCBI Taxonomy" id="123851"/>
    <lineage>
        <taxon>Eukaryota</taxon>
        <taxon>Metazoa</taxon>
        <taxon>Ecdysozoa</taxon>
        <taxon>Arthropoda</taxon>
        <taxon>Hexapoda</taxon>
        <taxon>Insecta</taxon>
        <taxon>Pterygota</taxon>
        <taxon>Palaeoptera</taxon>
        <taxon>Odonata</taxon>
        <taxon>Epiprocta</taxon>
        <taxon>Anisoptera</taxon>
        <taxon>Libelluloidea</taxon>
        <taxon>Libellulidae</taxon>
        <taxon>Ladona</taxon>
    </lineage>
</organism>
<dbReference type="SMART" id="SM00587">
    <property type="entry name" value="CHK"/>
    <property type="match status" value="1"/>
</dbReference>
<sequence>MSFMNDDDVVMDRQDWIREKVVKNILESYAPWKGAELIKSEVEFIEGKKDNFASTTYSVTLQLKIPEDGYVRTESHPLFLKLIVDNPILREALQSEKQFFNEILWYSEVVPKFQYFIDGSKNRARPLNLFPKCYYSHYDDIDAVIALEDLRPRNFVLGDRVALGVKYVEKALEAVARSHALAYRWKETDERKFLEVASSFKEASINRPIEPMLKLANERVYKALEKDPEYTERVQKFKEITADPWNLMQALVRPEGPLATICHGDFCRNNILYSERVMNGESIIESVLIDFQTARYASPAIDLSFFIFMNTTPELRAAEFDRLFTFYYDTIIKELKDLTGLEEVDVISKREKIFTLQAFKDDFASHAIYGYFITSFFLPVMMVDDKERDECTRMWESQAPGYESFISNLGGELVTARLVAILKEVLDRNYLPK</sequence>
<reference evidence="2" key="2">
    <citation type="submission" date="2017-10" db="EMBL/GenBank/DDBJ databases">
        <title>Ladona fulva Genome sequencing and assembly.</title>
        <authorList>
            <person name="Murali S."/>
            <person name="Richards S."/>
            <person name="Bandaranaike D."/>
            <person name="Bellair M."/>
            <person name="Blankenburg K."/>
            <person name="Chao H."/>
            <person name="Dinh H."/>
            <person name="Doddapaneni H."/>
            <person name="Dugan-Rocha S."/>
            <person name="Elkadiri S."/>
            <person name="Gnanaolivu R."/>
            <person name="Hernandez B."/>
            <person name="Skinner E."/>
            <person name="Javaid M."/>
            <person name="Lee S."/>
            <person name="Li M."/>
            <person name="Ming W."/>
            <person name="Munidasa M."/>
            <person name="Muniz J."/>
            <person name="Nguyen L."/>
            <person name="Hughes D."/>
            <person name="Osuji N."/>
            <person name="Pu L.-L."/>
            <person name="Puazo M."/>
            <person name="Qu C."/>
            <person name="Quiroz J."/>
            <person name="Raj R."/>
            <person name="Weissenberger G."/>
            <person name="Xin Y."/>
            <person name="Zou X."/>
            <person name="Han Y."/>
            <person name="Worley K."/>
            <person name="Muzny D."/>
            <person name="Gibbs R."/>
        </authorList>
    </citation>
    <scope>NUCLEOTIDE SEQUENCE</scope>
    <source>
        <strain evidence="2">Sampled in the wild</strain>
    </source>
</reference>
<dbReference type="Gene3D" id="3.90.1200.10">
    <property type="match status" value="1"/>
</dbReference>
<name>A0A8K0KJX0_LADFU</name>
<dbReference type="PANTHER" id="PTHR11012">
    <property type="entry name" value="PROTEIN KINASE-LIKE DOMAIN-CONTAINING"/>
    <property type="match status" value="1"/>
</dbReference>